<evidence type="ECO:0000313" key="3">
    <source>
        <dbReference type="RefSeq" id="XP_014021202.1"/>
    </source>
</evidence>
<feature type="region of interest" description="Disordered" evidence="1">
    <location>
        <begin position="205"/>
        <end position="258"/>
    </location>
</feature>
<dbReference type="AlphaFoldDB" id="A0A1S3P0P2"/>
<feature type="compositionally biased region" description="Low complexity" evidence="1">
    <location>
        <begin position="109"/>
        <end position="120"/>
    </location>
</feature>
<feature type="compositionally biased region" description="Basic and acidic residues" evidence="1">
    <location>
        <begin position="347"/>
        <end position="362"/>
    </location>
</feature>
<name>A0A1S3P0P2_SALSA</name>
<dbReference type="RefSeq" id="XP_014021202.1">
    <property type="nucleotide sequence ID" value="XM_014165727.2"/>
</dbReference>
<organism evidence="2 3">
    <name type="scientific">Salmo salar</name>
    <name type="common">Atlantic salmon</name>
    <dbReference type="NCBI Taxonomy" id="8030"/>
    <lineage>
        <taxon>Eukaryota</taxon>
        <taxon>Metazoa</taxon>
        <taxon>Chordata</taxon>
        <taxon>Craniata</taxon>
        <taxon>Vertebrata</taxon>
        <taxon>Euteleostomi</taxon>
        <taxon>Actinopterygii</taxon>
        <taxon>Neopterygii</taxon>
        <taxon>Teleostei</taxon>
        <taxon>Protacanthopterygii</taxon>
        <taxon>Salmoniformes</taxon>
        <taxon>Salmonidae</taxon>
        <taxon>Salmoninae</taxon>
        <taxon>Salmo</taxon>
    </lineage>
</organism>
<gene>
    <name evidence="3" type="primary">si:ch211-67e16.4</name>
</gene>
<evidence type="ECO:0000256" key="1">
    <source>
        <dbReference type="SAM" id="MobiDB-lite"/>
    </source>
</evidence>
<feature type="region of interest" description="Disordered" evidence="1">
    <location>
        <begin position="95"/>
        <end position="147"/>
    </location>
</feature>
<feature type="compositionally biased region" description="Basic and acidic residues" evidence="1">
    <location>
        <begin position="206"/>
        <end position="215"/>
    </location>
</feature>
<dbReference type="OrthoDB" id="8958382at2759"/>
<feature type="region of interest" description="Disordered" evidence="1">
    <location>
        <begin position="473"/>
        <end position="511"/>
    </location>
</feature>
<proteinExistence type="predicted"/>
<feature type="compositionally biased region" description="Polar residues" evidence="1">
    <location>
        <begin position="363"/>
        <end position="378"/>
    </location>
</feature>
<dbReference type="KEGG" id="sasa:106582542"/>
<keyword evidence="2" id="KW-1185">Reference proteome</keyword>
<evidence type="ECO:0000313" key="2">
    <source>
        <dbReference type="Proteomes" id="UP001652741"/>
    </source>
</evidence>
<feature type="compositionally biased region" description="Polar residues" evidence="1">
    <location>
        <begin position="130"/>
        <end position="147"/>
    </location>
</feature>
<accession>A0A1S3P0P2</accession>
<feature type="region of interest" description="Disordered" evidence="1">
    <location>
        <begin position="344"/>
        <end position="378"/>
    </location>
</feature>
<feature type="compositionally biased region" description="Polar residues" evidence="1">
    <location>
        <begin position="489"/>
        <end position="511"/>
    </location>
</feature>
<sequence>MDISLTVSLMQGQMGTVIERAVSAAVETVLGEMLKVVGIKFDELKREVAAKEKETESIRQMLDISRSQMKTMRKYMNALGARQQENSATYQTNQTTAFGHSDPHRSHGSSAAASEAAQSSGLTQPHRRTVTNTHIPITTNGNVQSRNQITITLPSDNLARSSQPSESIIRATSSFDSHDDLTATVSQALEGPSLITTVSAINSSSEHLEPLKEESPAPLDPEVSDESQRREEEEEWTTVTQPPPETSTDPGDQLVLSPPRTDGADCFATTAAGIARQPSQFLSQPQLQVKEEEAEVEIICIKQEPEDVESLLFNLAAEVLNSQGNLLDRHTQGNLLDCHRTVLSQGQRDRTLPSQGQRERTATRPSQSQRTSTENTVFSSASTCTYGLSQPVMSMSRGVAPRPMARPWPEEFKMRRTELRRRSQTRRREMEKNLPQPLLADLVKERREKTRLRVARWRAKRKLQACLLTQMSQAGPGLGQGNSGLGNRSPISHKTTGPTQTQQRNRSAVSQSQYNNSFVYNRSHCETGNIDYPSFQFNSSSVMLGQHGGHNMLESVMQPAMMSSSQQDLSLTDSELYQ</sequence>
<dbReference type="Proteomes" id="UP001652741">
    <property type="component" value="Chromosome ssa21"/>
</dbReference>
<protein>
    <submittedName>
        <fullName evidence="3">Uncharacterized protein si:ch211-67e16.4</fullName>
    </submittedName>
</protein>
<reference evidence="3" key="1">
    <citation type="submission" date="2025-08" db="UniProtKB">
        <authorList>
            <consortium name="RefSeq"/>
        </authorList>
    </citation>
    <scope>IDENTIFICATION</scope>
</reference>